<reference evidence="2" key="1">
    <citation type="journal article" date="2019" name="Int. J. Syst. Evol. Microbiol.">
        <title>The Global Catalogue of Microorganisms (GCM) 10K type strain sequencing project: providing services to taxonomists for standard genome sequencing and annotation.</title>
        <authorList>
            <consortium name="The Broad Institute Genomics Platform"/>
            <consortium name="The Broad Institute Genome Sequencing Center for Infectious Disease"/>
            <person name="Wu L."/>
            <person name="Ma J."/>
        </authorList>
    </citation>
    <scope>NUCLEOTIDE SEQUENCE [LARGE SCALE GENOMIC DNA]</scope>
    <source>
        <strain evidence="2">CCUG 61889</strain>
    </source>
</reference>
<evidence type="ECO:0000313" key="1">
    <source>
        <dbReference type="EMBL" id="MFC3885544.1"/>
    </source>
</evidence>
<dbReference type="InterPro" id="IPR036663">
    <property type="entry name" value="Fumarylacetoacetase_C_sf"/>
</dbReference>
<dbReference type="SUPFAM" id="SSF56529">
    <property type="entry name" value="FAH"/>
    <property type="match status" value="1"/>
</dbReference>
<evidence type="ECO:0000313" key="2">
    <source>
        <dbReference type="Proteomes" id="UP001595752"/>
    </source>
</evidence>
<dbReference type="EMBL" id="JBHRZT010000072">
    <property type="protein sequence ID" value="MFC3885544.1"/>
    <property type="molecule type" value="Genomic_DNA"/>
</dbReference>
<name>A0ABV8B833_9BACI</name>
<dbReference type="InterPro" id="IPR050772">
    <property type="entry name" value="Hydratase-Decarb/MhpD_sf"/>
</dbReference>
<dbReference type="Proteomes" id="UP001595752">
    <property type="component" value="Unassembled WGS sequence"/>
</dbReference>
<keyword evidence="2" id="KW-1185">Reference proteome</keyword>
<gene>
    <name evidence="1" type="ORF">ACFOU2_19530</name>
</gene>
<dbReference type="RefSeq" id="WP_377917958.1">
    <property type="nucleotide sequence ID" value="NZ_JBHRZT010000072.1"/>
</dbReference>
<dbReference type="PANTHER" id="PTHR30143">
    <property type="entry name" value="ACID HYDRATASE"/>
    <property type="match status" value="1"/>
</dbReference>
<protein>
    <submittedName>
        <fullName evidence="1">2-keto-4-pentenoate hydratase</fullName>
    </submittedName>
</protein>
<organism evidence="1 2">
    <name type="scientific">Bacillus songklensis</name>
    <dbReference type="NCBI Taxonomy" id="1069116"/>
    <lineage>
        <taxon>Bacteria</taxon>
        <taxon>Bacillati</taxon>
        <taxon>Bacillota</taxon>
        <taxon>Bacilli</taxon>
        <taxon>Bacillales</taxon>
        <taxon>Bacillaceae</taxon>
        <taxon>Bacillus</taxon>
    </lineage>
</organism>
<comment type="caution">
    <text evidence="1">The sequence shown here is derived from an EMBL/GenBank/DDBJ whole genome shotgun (WGS) entry which is preliminary data.</text>
</comment>
<sequence>MQVTDERMVYWANHLKKAEENHKGVEPLTSIDQEMTVETAYQIQLVNIQRKIDLGQRIAGKKIGLTSLAMQNLLGVNEPDYGHLLDDMIVENGGHLSYKKVLQPKVEAEIAKKKVKSLV</sequence>
<dbReference type="Gene3D" id="3.90.850.10">
    <property type="entry name" value="Fumarylacetoacetase-like, C-terminal domain"/>
    <property type="match status" value="1"/>
</dbReference>
<proteinExistence type="predicted"/>
<dbReference type="PANTHER" id="PTHR30143:SF0">
    <property type="entry name" value="2-KETO-4-PENTENOATE HYDRATASE"/>
    <property type="match status" value="1"/>
</dbReference>
<accession>A0ABV8B833</accession>